<keyword evidence="3" id="KW-1185">Reference proteome</keyword>
<evidence type="ECO:0000259" key="1">
    <source>
        <dbReference type="PROSITE" id="PS51186"/>
    </source>
</evidence>
<keyword evidence="2" id="KW-0012">Acyltransferase</keyword>
<gene>
    <name evidence="2" type="ORF">AB5S05_01380</name>
</gene>
<dbReference type="Pfam" id="PF13302">
    <property type="entry name" value="Acetyltransf_3"/>
    <property type="match status" value="1"/>
</dbReference>
<dbReference type="EMBL" id="JBFTEG010000001">
    <property type="protein sequence ID" value="MEX6500700.1"/>
    <property type="molecule type" value="Genomic_DNA"/>
</dbReference>
<dbReference type="PANTHER" id="PTHR43441">
    <property type="entry name" value="RIBOSOMAL-PROTEIN-SERINE ACETYLTRANSFERASE"/>
    <property type="match status" value="1"/>
</dbReference>
<accession>A0ABV3YN11</accession>
<feature type="domain" description="N-acetyltransferase" evidence="1">
    <location>
        <begin position="25"/>
        <end position="184"/>
    </location>
</feature>
<keyword evidence="2" id="KW-0808">Transferase</keyword>
<dbReference type="InterPro" id="IPR000182">
    <property type="entry name" value="GNAT_dom"/>
</dbReference>
<protein>
    <submittedName>
        <fullName evidence="2">GNAT family N-acetyltransferase</fullName>
        <ecNumber evidence="2">2.3.-.-</ecNumber>
    </submittedName>
</protein>
<evidence type="ECO:0000313" key="2">
    <source>
        <dbReference type="EMBL" id="MEX6500700.1"/>
    </source>
</evidence>
<name>A0ABV3YN11_9PSED</name>
<dbReference type="Gene3D" id="3.40.630.30">
    <property type="match status" value="1"/>
</dbReference>
<dbReference type="GO" id="GO:0016746">
    <property type="term" value="F:acyltransferase activity"/>
    <property type="evidence" value="ECO:0007669"/>
    <property type="project" value="UniProtKB-KW"/>
</dbReference>
<reference evidence="2 3" key="1">
    <citation type="submission" date="2024-07" db="EMBL/GenBank/DDBJ databases">
        <authorList>
            <person name="Li M."/>
        </authorList>
    </citation>
    <scope>NUCLEOTIDE SEQUENCE [LARGE SCALE GENOMIC DNA]</scope>
    <source>
        <strain evidence="2 3">25A3E</strain>
    </source>
</reference>
<dbReference type="EC" id="2.3.-.-" evidence="2"/>
<dbReference type="RefSeq" id="WP_369285615.1">
    <property type="nucleotide sequence ID" value="NZ_JBFTEG010000001.1"/>
</dbReference>
<dbReference type="InterPro" id="IPR016181">
    <property type="entry name" value="Acyl_CoA_acyltransferase"/>
</dbReference>
<dbReference type="SUPFAM" id="SSF55729">
    <property type="entry name" value="Acyl-CoA N-acyltransferases (Nat)"/>
    <property type="match status" value="1"/>
</dbReference>
<dbReference type="Proteomes" id="UP001560296">
    <property type="component" value="Unassembled WGS sequence"/>
</dbReference>
<proteinExistence type="predicted"/>
<dbReference type="PANTHER" id="PTHR43441:SF2">
    <property type="entry name" value="FAMILY ACETYLTRANSFERASE, PUTATIVE (AFU_ORTHOLOGUE AFUA_7G00850)-RELATED"/>
    <property type="match status" value="1"/>
</dbReference>
<dbReference type="PROSITE" id="PS51186">
    <property type="entry name" value="GNAT"/>
    <property type="match status" value="1"/>
</dbReference>
<comment type="caution">
    <text evidence="2">The sequence shown here is derived from an EMBL/GenBank/DDBJ whole genome shotgun (WGS) entry which is preliminary data.</text>
</comment>
<dbReference type="InterPro" id="IPR051908">
    <property type="entry name" value="Ribosomal_N-acetyltransferase"/>
</dbReference>
<evidence type="ECO:0000313" key="3">
    <source>
        <dbReference type="Proteomes" id="UP001560296"/>
    </source>
</evidence>
<organism evidence="2 3">
    <name type="scientific">Pseudomonas zhanjiangensis</name>
    <dbReference type="NCBI Taxonomy" id="3239015"/>
    <lineage>
        <taxon>Bacteria</taxon>
        <taxon>Pseudomonadati</taxon>
        <taxon>Pseudomonadota</taxon>
        <taxon>Gammaproteobacteria</taxon>
        <taxon>Pseudomonadales</taxon>
        <taxon>Pseudomonadaceae</taxon>
        <taxon>Pseudomonas</taxon>
    </lineage>
</organism>
<sequence>MTEATRLDWQPVPVPARAPLDGQYVRLEPLDPAAHGDDLWQALQGPGADPALWDYLPYGPFSERAGFDTWLAGNAAAADPQFFAVIELASRRAVGLLSFLRITPRDGCIEIGHIAFGAAMQRSPASTEAVYLLAERAMGSLGYRRLEWKCNALNTRSMRAAERLGFVYEGTFRQHMVVKGRNRDSAWFSIIDREWPRCRAAFERWLAPANFADDGRQRQRLEALRGGIGQG</sequence>